<proteinExistence type="predicted"/>
<dbReference type="AlphaFoldDB" id="A0A1D6HW61"/>
<organism evidence="1">
    <name type="scientific">Zea mays</name>
    <name type="common">Maize</name>
    <dbReference type="NCBI Taxonomy" id="4577"/>
    <lineage>
        <taxon>Eukaryota</taxon>
        <taxon>Viridiplantae</taxon>
        <taxon>Streptophyta</taxon>
        <taxon>Embryophyta</taxon>
        <taxon>Tracheophyta</taxon>
        <taxon>Spermatophyta</taxon>
        <taxon>Magnoliopsida</taxon>
        <taxon>Liliopsida</taxon>
        <taxon>Poales</taxon>
        <taxon>Poaceae</taxon>
        <taxon>PACMAD clade</taxon>
        <taxon>Panicoideae</taxon>
        <taxon>Andropogonodae</taxon>
        <taxon>Andropogoneae</taxon>
        <taxon>Tripsacinae</taxon>
        <taxon>Zea</taxon>
    </lineage>
</organism>
<evidence type="ECO:0000313" key="1">
    <source>
        <dbReference type="EMBL" id="ONM52465.1"/>
    </source>
</evidence>
<name>A0A1D6HW61_MAIZE</name>
<reference evidence="1" key="1">
    <citation type="submission" date="2015-12" db="EMBL/GenBank/DDBJ databases">
        <title>Update maize B73 reference genome by single molecule sequencing technologies.</title>
        <authorList>
            <consortium name="Maize Genome Sequencing Project"/>
            <person name="Ware D."/>
        </authorList>
    </citation>
    <scope>NUCLEOTIDE SEQUENCE [LARGE SCALE GENOMIC DNA]</scope>
    <source>
        <tissue evidence="1">Seedling</tissue>
    </source>
</reference>
<accession>A0A1D6HW61</accession>
<dbReference type="InParanoid" id="A0A1D6HW61"/>
<gene>
    <name evidence="1" type="ORF">ZEAMMB73_Zm00001d019199</name>
</gene>
<dbReference type="EMBL" id="CM007650">
    <property type="protein sequence ID" value="ONM52465.1"/>
    <property type="molecule type" value="Genomic_DNA"/>
</dbReference>
<sequence>MPFASAVSTADWILPSTCIPRSSRHTNHHLLLCLAPIAEEGRGLLDAGPAQCSSTAARDTTSVAARKENTAPKQHHLHRRWEGEHCVQTHLRRAVVHVVAPAGQQDPKLGGLLQGRLHLQGSRAAGECCSTTSLTGSGTMTRPLQSTSSWRLHLIWEGSVSFVDCGGGQAGRFALK</sequence>
<protein>
    <submittedName>
        <fullName evidence="1">Uncharacterized protein</fullName>
    </submittedName>
</protein>